<evidence type="ECO:0000256" key="1">
    <source>
        <dbReference type="ARBA" id="ARBA00023015"/>
    </source>
</evidence>
<keyword evidence="3" id="KW-0804">Transcription</keyword>
<comment type="caution">
    <text evidence="5">The sequence shown here is derived from an EMBL/GenBank/DDBJ whole genome shotgun (WGS) entry which is preliminary data.</text>
</comment>
<dbReference type="SUPFAM" id="SSF88946">
    <property type="entry name" value="Sigma2 domain of RNA polymerase sigma factors"/>
    <property type="match status" value="1"/>
</dbReference>
<accession>A0A429ZQV9</accession>
<keyword evidence="6" id="KW-1185">Reference proteome</keyword>
<evidence type="ECO:0000256" key="2">
    <source>
        <dbReference type="ARBA" id="ARBA00023082"/>
    </source>
</evidence>
<evidence type="ECO:0000256" key="3">
    <source>
        <dbReference type="ARBA" id="ARBA00023163"/>
    </source>
</evidence>
<dbReference type="OrthoDB" id="1767844at2"/>
<dbReference type="GO" id="GO:0016987">
    <property type="term" value="F:sigma factor activity"/>
    <property type="evidence" value="ECO:0007669"/>
    <property type="project" value="UniProtKB-KW"/>
</dbReference>
<dbReference type="GO" id="GO:0003677">
    <property type="term" value="F:DNA binding"/>
    <property type="evidence" value="ECO:0007669"/>
    <property type="project" value="InterPro"/>
</dbReference>
<gene>
    <name evidence="5" type="ORF">CBF35_06660</name>
</gene>
<dbReference type="Proteomes" id="UP000287239">
    <property type="component" value="Unassembled WGS sequence"/>
</dbReference>
<dbReference type="PANTHER" id="PTHR43133">
    <property type="entry name" value="RNA POLYMERASE ECF-TYPE SIGMA FACTO"/>
    <property type="match status" value="1"/>
</dbReference>
<keyword evidence="1" id="KW-0805">Transcription regulation</keyword>
<keyword evidence="2" id="KW-0731">Sigma factor</keyword>
<dbReference type="GO" id="GO:0006352">
    <property type="term" value="P:DNA-templated transcription initiation"/>
    <property type="evidence" value="ECO:0007669"/>
    <property type="project" value="InterPro"/>
</dbReference>
<evidence type="ECO:0000313" key="5">
    <source>
        <dbReference type="EMBL" id="RST96076.1"/>
    </source>
</evidence>
<evidence type="ECO:0000259" key="4">
    <source>
        <dbReference type="Pfam" id="PF07638"/>
    </source>
</evidence>
<dbReference type="RefSeq" id="WP_126779358.1">
    <property type="nucleotide sequence ID" value="NZ_NGJU01000008.1"/>
</dbReference>
<dbReference type="EMBL" id="NGJU01000008">
    <property type="protein sequence ID" value="RST96076.1"/>
    <property type="molecule type" value="Genomic_DNA"/>
</dbReference>
<reference evidence="5 6" key="1">
    <citation type="submission" date="2017-05" db="EMBL/GenBank/DDBJ databases">
        <title>Vagococcus spp. assemblies.</title>
        <authorList>
            <person name="Gulvik C.A."/>
        </authorList>
    </citation>
    <scope>NUCLEOTIDE SEQUENCE [LARGE SCALE GENOMIC DNA]</scope>
    <source>
        <strain evidence="5 6">NCFB 2777</strain>
    </source>
</reference>
<dbReference type="InterPro" id="IPR014284">
    <property type="entry name" value="RNA_pol_sigma-70_dom"/>
</dbReference>
<dbReference type="InterPro" id="IPR013325">
    <property type="entry name" value="RNA_pol_sigma_r2"/>
</dbReference>
<evidence type="ECO:0000313" key="6">
    <source>
        <dbReference type="Proteomes" id="UP000287239"/>
    </source>
</evidence>
<name>A0A429ZQV9_9ENTE</name>
<feature type="domain" description="RNA polymerase sigma-70 ECF-like HTH" evidence="4">
    <location>
        <begin position="7"/>
        <end position="189"/>
    </location>
</feature>
<organism evidence="5 6">
    <name type="scientific">Vagococcus salmoninarum</name>
    <dbReference type="NCBI Taxonomy" id="2739"/>
    <lineage>
        <taxon>Bacteria</taxon>
        <taxon>Bacillati</taxon>
        <taxon>Bacillota</taxon>
        <taxon>Bacilli</taxon>
        <taxon>Lactobacillales</taxon>
        <taxon>Enterococcaceae</taxon>
        <taxon>Vagococcus</taxon>
    </lineage>
</organism>
<dbReference type="InterPro" id="IPR016032">
    <property type="entry name" value="Sig_transdc_resp-reg_C-effctor"/>
</dbReference>
<protein>
    <recommendedName>
        <fullName evidence="4">RNA polymerase sigma-70 ECF-like HTH domain-containing protein</fullName>
    </recommendedName>
</protein>
<dbReference type="PANTHER" id="PTHR43133:SF51">
    <property type="entry name" value="RNA POLYMERASE SIGMA FACTOR"/>
    <property type="match status" value="1"/>
</dbReference>
<dbReference type="SUPFAM" id="SSF46894">
    <property type="entry name" value="C-terminal effector domain of the bipartite response regulators"/>
    <property type="match status" value="1"/>
</dbReference>
<dbReference type="Gene3D" id="1.10.1740.10">
    <property type="match status" value="1"/>
</dbReference>
<sequence length="194" mass="22868">MTEEDRLFLAAKNGESEAFRNLYQQYQPVVFKIQQKFFLKDLDQDDWHQEARIIFFLSLQRFDKARGITIGSFFRINLERHIVSLLRKQGAAKRQGTLMSTSLEQRIIESGEDCLNHEGEQRNLFIQYIMIREALKEFSDLLSSFESGILELYLKGRGITEIAEIKCCSINKVKNGLSRIRVKFKKEFRKIKDY</sequence>
<dbReference type="InterPro" id="IPR039425">
    <property type="entry name" value="RNA_pol_sigma-70-like"/>
</dbReference>
<dbReference type="AlphaFoldDB" id="A0A429ZQV9"/>
<dbReference type="NCBIfam" id="TIGR02937">
    <property type="entry name" value="sigma70-ECF"/>
    <property type="match status" value="1"/>
</dbReference>
<dbReference type="GeneID" id="98568045"/>
<dbReference type="InterPro" id="IPR053812">
    <property type="entry name" value="HTH_Sigma70_ECF-like"/>
</dbReference>
<proteinExistence type="predicted"/>
<dbReference type="Pfam" id="PF07638">
    <property type="entry name" value="Sigma70_ECF"/>
    <property type="match status" value="1"/>
</dbReference>